<evidence type="ECO:0000313" key="4">
    <source>
        <dbReference type="EMBL" id="TCJ18826.1"/>
    </source>
</evidence>
<dbReference type="OrthoDB" id="9777288at2"/>
<dbReference type="RefSeq" id="WP_131446873.1">
    <property type="nucleotide sequence ID" value="NZ_SJZI01000003.1"/>
</dbReference>
<dbReference type="Pfam" id="PF02826">
    <property type="entry name" value="2-Hacid_dh_C"/>
    <property type="match status" value="1"/>
</dbReference>
<dbReference type="GO" id="GO:0051287">
    <property type="term" value="F:NAD binding"/>
    <property type="evidence" value="ECO:0007669"/>
    <property type="project" value="InterPro"/>
</dbReference>
<protein>
    <submittedName>
        <fullName evidence="4">Hydroxyacid dehydrogenase</fullName>
    </submittedName>
</protein>
<dbReference type="InterPro" id="IPR006140">
    <property type="entry name" value="D-isomer_DH_NAD-bd"/>
</dbReference>
<dbReference type="SUPFAM" id="SSF52283">
    <property type="entry name" value="Formate/glycerate dehydrogenase catalytic domain-like"/>
    <property type="match status" value="1"/>
</dbReference>
<dbReference type="EMBL" id="SJZI01000003">
    <property type="protein sequence ID" value="TCJ18826.1"/>
    <property type="molecule type" value="Genomic_DNA"/>
</dbReference>
<evidence type="ECO:0000259" key="3">
    <source>
        <dbReference type="Pfam" id="PF02826"/>
    </source>
</evidence>
<evidence type="ECO:0000256" key="1">
    <source>
        <dbReference type="RuleBase" id="RU003719"/>
    </source>
</evidence>
<dbReference type="GO" id="GO:0016616">
    <property type="term" value="F:oxidoreductase activity, acting on the CH-OH group of donors, NAD or NADP as acceptor"/>
    <property type="evidence" value="ECO:0007669"/>
    <property type="project" value="InterPro"/>
</dbReference>
<sequence>MKNAILTAPAHPMLGEALAGRGYAVLDFPSITYEELEALIVDAEGLVVTTRLRIDAPLLDKAPRLRWIGRLGSGMELIDAAYARQKGITCISTPEGNRNAVAEHTLALALNLMNHVCRSFGEVKQGLWRRNENRGTELGGKTVGIVGYGNTGSAFARLLAPFGVRVLACDKYRENFGHDYVEEATMEQIAGAADLVSLHLPLTDETRHLAGDAFFGKLRRRPWFVSTCRGRVTDTAALLRALDAGLIAGAGLDVLENEKLHTYTDAERAHLEQLCAHPDVIVTPHIAGYSFEAYERMSSVLIDKLDTAGVL</sequence>
<name>A0A4R1BNG9_9BACT</name>
<keyword evidence="1" id="KW-0560">Oxidoreductase</keyword>
<keyword evidence="5" id="KW-1185">Reference proteome</keyword>
<comment type="caution">
    <text evidence="4">The sequence shown here is derived from an EMBL/GenBank/DDBJ whole genome shotgun (WGS) entry which is preliminary data.</text>
</comment>
<dbReference type="Gene3D" id="3.40.50.720">
    <property type="entry name" value="NAD(P)-binding Rossmann-like Domain"/>
    <property type="match status" value="2"/>
</dbReference>
<dbReference type="Pfam" id="PF00389">
    <property type="entry name" value="2-Hacid_dh"/>
    <property type="match status" value="1"/>
</dbReference>
<dbReference type="PANTHER" id="PTHR42938:SF9">
    <property type="entry name" value="FORMATE DEHYDROGENASE 1"/>
    <property type="match status" value="1"/>
</dbReference>
<dbReference type="SUPFAM" id="SSF51735">
    <property type="entry name" value="NAD(P)-binding Rossmann-fold domains"/>
    <property type="match status" value="1"/>
</dbReference>
<feature type="domain" description="D-isomer specific 2-hydroxyacid dehydrogenase catalytic" evidence="2">
    <location>
        <begin position="30"/>
        <end position="306"/>
    </location>
</feature>
<comment type="similarity">
    <text evidence="1">Belongs to the D-isomer specific 2-hydroxyacid dehydrogenase family.</text>
</comment>
<proteinExistence type="inferred from homology"/>
<reference evidence="4 5" key="1">
    <citation type="submission" date="2019-03" db="EMBL/GenBank/DDBJ databases">
        <authorList>
            <person name="Kim M.K.M."/>
        </authorList>
    </citation>
    <scope>NUCLEOTIDE SEQUENCE [LARGE SCALE GENOMIC DNA]</scope>
    <source>
        <strain evidence="4 5">17J68-12</strain>
    </source>
</reference>
<feature type="domain" description="D-isomer specific 2-hydroxyacid dehydrogenase NAD-binding" evidence="3">
    <location>
        <begin position="106"/>
        <end position="287"/>
    </location>
</feature>
<organism evidence="4 5">
    <name type="scientific">Flaviaesturariibacter flavus</name>
    <dbReference type="NCBI Taxonomy" id="2502780"/>
    <lineage>
        <taxon>Bacteria</taxon>
        <taxon>Pseudomonadati</taxon>
        <taxon>Bacteroidota</taxon>
        <taxon>Chitinophagia</taxon>
        <taxon>Chitinophagales</taxon>
        <taxon>Chitinophagaceae</taxon>
        <taxon>Flaviaestuariibacter</taxon>
    </lineage>
</organism>
<accession>A0A4R1BNG9</accession>
<dbReference type="AlphaFoldDB" id="A0A4R1BNG9"/>
<dbReference type="InterPro" id="IPR036291">
    <property type="entry name" value="NAD(P)-bd_dom_sf"/>
</dbReference>
<evidence type="ECO:0000313" key="5">
    <source>
        <dbReference type="Proteomes" id="UP000295334"/>
    </source>
</evidence>
<dbReference type="InterPro" id="IPR006139">
    <property type="entry name" value="D-isomer_2_OHA_DH_cat_dom"/>
</dbReference>
<gene>
    <name evidence="4" type="ORF">EPD60_03430</name>
</gene>
<evidence type="ECO:0000259" key="2">
    <source>
        <dbReference type="Pfam" id="PF00389"/>
    </source>
</evidence>
<dbReference type="Proteomes" id="UP000295334">
    <property type="component" value="Unassembled WGS sequence"/>
</dbReference>
<dbReference type="PANTHER" id="PTHR42938">
    <property type="entry name" value="FORMATE DEHYDROGENASE 1"/>
    <property type="match status" value="1"/>
</dbReference>